<dbReference type="RefSeq" id="XP_004832471.1">
    <property type="nucleotide sequence ID" value="XM_004832414.1"/>
</dbReference>
<comment type="caution">
    <text evidence="6">The sequence shown here is derived from an EMBL/GenBank/DDBJ whole genome shotgun (WGS) entry which is preliminary data.</text>
</comment>
<evidence type="ECO:0000256" key="4">
    <source>
        <dbReference type="RuleBase" id="RU004070"/>
    </source>
</evidence>
<dbReference type="GO" id="GO:0016851">
    <property type="term" value="F:magnesium chelatase activity"/>
    <property type="evidence" value="ECO:0007669"/>
    <property type="project" value="UniProtKB-EC"/>
</dbReference>
<dbReference type="GO" id="GO:0005634">
    <property type="term" value="C:nucleus"/>
    <property type="evidence" value="ECO:0007669"/>
    <property type="project" value="TreeGrafter"/>
</dbReference>
<dbReference type="STRING" id="1537102.L1LCL2"/>
<dbReference type="GO" id="GO:0000727">
    <property type="term" value="P:double-strand break repair via break-induced replication"/>
    <property type="evidence" value="ECO:0007669"/>
    <property type="project" value="TreeGrafter"/>
</dbReference>
<organism evidence="6 7">
    <name type="scientific">Theileria equi strain WA</name>
    <dbReference type="NCBI Taxonomy" id="1537102"/>
    <lineage>
        <taxon>Eukaryota</taxon>
        <taxon>Sar</taxon>
        <taxon>Alveolata</taxon>
        <taxon>Apicomplexa</taxon>
        <taxon>Aconoidasida</taxon>
        <taxon>Piroplasmida</taxon>
        <taxon>Theileriidae</taxon>
        <taxon>Theileria</taxon>
    </lineage>
</organism>
<comment type="similarity">
    <text evidence="4">Belongs to the MCM family.</text>
</comment>
<sequence>MLNTYRYLEILYSAADAVLDTLEKGGNESSDAAPVQNLEMLSTVINPIDELREGRMKQNKLPVYLRANFEIMIIPGESETIMKMKSVNADCVGSLSLIEVDVTRIGNVKPRIRIATYECDNCHNHSYKAVEGPTFMPITDCVNCISTKNAKGTLKFHPKLSKFEKYQELRVQEPLVHLSDGELPKSLKCEVSGELTQQLKPGDSVLLYGILLPVTQNTYTTHKFVLLADKVFKILYIKQLKKSADKGIKMHSDLARKIEELKSDPEVYERLAYSIAPEIYGHEDVKKALLLQLIGGCTREKNDGGFIRGNIHILLLGDPGVAKSQLLKKVSAISTRGVYTTGKGSSSTGLTAGIIKDSSTGETVLEGGALVLADSGLCCIDEFDKMDDYDRSAIYEVMEQQTVSIAKAGHCSSMSARSAVLAAANPVNGVYDVKKSVFVNMNLPAALLTRFDLQFLLLDRPDKNADAKLAEHVVGVLRGTTDENSGVDTSYEAVEIDVMRAYIALAKEFEPKMTQDIVDRASEWYISRRSEELQDDIYNGDRCTYTTPRSMLAVLRISQALARLRFSEAITMSDFEEAVRLTEQMKNSLTEALKERRAKKKTHPSSQIFHILRRMRDGMRRKLHWDGWLDVADLERQVVSTGLKSKHLREFIDTYKQLDVVYMGNNDTQIAFREDIIIDGV</sequence>
<dbReference type="GO" id="GO:0003697">
    <property type="term" value="F:single-stranded DNA binding"/>
    <property type="evidence" value="ECO:0007669"/>
    <property type="project" value="TreeGrafter"/>
</dbReference>
<dbReference type="InterPro" id="IPR027417">
    <property type="entry name" value="P-loop_NTPase"/>
</dbReference>
<dbReference type="GO" id="GO:0006270">
    <property type="term" value="P:DNA replication initiation"/>
    <property type="evidence" value="ECO:0007669"/>
    <property type="project" value="TreeGrafter"/>
</dbReference>
<reference evidence="6 7" key="1">
    <citation type="journal article" date="2012" name="BMC Genomics">
        <title>Comparative genomic analysis and phylogenetic position of Theileria equi.</title>
        <authorList>
            <person name="Kappmeyer L.S."/>
            <person name="Thiagarajan M."/>
            <person name="Herndon D.R."/>
            <person name="Ramsay J.D."/>
            <person name="Caler E."/>
            <person name="Djikeng A."/>
            <person name="Gillespie J.J."/>
            <person name="Lau A.O."/>
            <person name="Roalson E.H."/>
            <person name="Silva J.C."/>
            <person name="Silva M.G."/>
            <person name="Suarez C.E."/>
            <person name="Ueti M.W."/>
            <person name="Nene V.M."/>
            <person name="Mealey R.H."/>
            <person name="Knowles D.P."/>
            <person name="Brayton K.A."/>
        </authorList>
    </citation>
    <scope>NUCLEOTIDE SEQUENCE [LARGE SCALE GENOMIC DNA]</scope>
    <source>
        <strain evidence="6 7">WA</strain>
    </source>
</reference>
<dbReference type="EMBL" id="ACOU01000004">
    <property type="protein sequence ID" value="EKX73019.1"/>
    <property type="molecule type" value="Genomic_DNA"/>
</dbReference>
<dbReference type="EC" id="6.6.1.1" evidence="6"/>
<dbReference type="PANTHER" id="PTHR11630:SF26">
    <property type="entry name" value="DNA REPLICATION LICENSING FACTOR MCM7"/>
    <property type="match status" value="1"/>
</dbReference>
<keyword evidence="6" id="KW-0436">Ligase</keyword>
<dbReference type="SUPFAM" id="SSF52540">
    <property type="entry name" value="P-loop containing nucleoside triphosphate hydrolases"/>
    <property type="match status" value="1"/>
</dbReference>
<keyword evidence="2 4" id="KW-0067">ATP-binding</keyword>
<dbReference type="PRINTS" id="PR01657">
    <property type="entry name" value="MCMFAMILY"/>
</dbReference>
<evidence type="ECO:0000256" key="1">
    <source>
        <dbReference type="ARBA" id="ARBA00022741"/>
    </source>
</evidence>
<evidence type="ECO:0000313" key="6">
    <source>
        <dbReference type="EMBL" id="EKX73019.1"/>
    </source>
</evidence>
<dbReference type="eggNOG" id="KOG0482">
    <property type="taxonomic scope" value="Eukaryota"/>
</dbReference>
<dbReference type="Pfam" id="PF17855">
    <property type="entry name" value="MCM_lid"/>
    <property type="match status" value="1"/>
</dbReference>
<dbReference type="OrthoDB" id="271325at2759"/>
<dbReference type="InterPro" id="IPR012340">
    <property type="entry name" value="NA-bd_OB-fold"/>
</dbReference>
<dbReference type="Gene3D" id="3.40.50.300">
    <property type="entry name" value="P-loop containing nucleotide triphosphate hydrolases"/>
    <property type="match status" value="1"/>
</dbReference>
<feature type="domain" description="MCM C-terminal AAA(+) ATPase" evidence="5">
    <location>
        <begin position="267"/>
        <end position="473"/>
    </location>
</feature>
<dbReference type="SMART" id="SM00350">
    <property type="entry name" value="MCM"/>
    <property type="match status" value="1"/>
</dbReference>
<name>L1LCL2_THEEQ</name>
<dbReference type="InterPro" id="IPR003593">
    <property type="entry name" value="AAA+_ATPase"/>
</dbReference>
<dbReference type="FunFam" id="3.40.50.300:FF:002469">
    <property type="entry name" value="Cell division control protein 21"/>
    <property type="match status" value="1"/>
</dbReference>
<dbReference type="SUPFAM" id="SSF50249">
    <property type="entry name" value="Nucleic acid-binding proteins"/>
    <property type="match status" value="1"/>
</dbReference>
<dbReference type="Gene3D" id="2.40.50.140">
    <property type="entry name" value="Nucleic acid-binding proteins"/>
    <property type="match status" value="1"/>
</dbReference>
<dbReference type="AlphaFoldDB" id="L1LCL2"/>
<evidence type="ECO:0000256" key="3">
    <source>
        <dbReference type="ARBA" id="ARBA00023125"/>
    </source>
</evidence>
<dbReference type="GO" id="GO:0017116">
    <property type="term" value="F:single-stranded DNA helicase activity"/>
    <property type="evidence" value="ECO:0007669"/>
    <property type="project" value="TreeGrafter"/>
</dbReference>
<dbReference type="Proteomes" id="UP000031512">
    <property type="component" value="Unassembled WGS sequence"/>
</dbReference>
<evidence type="ECO:0000313" key="7">
    <source>
        <dbReference type="Proteomes" id="UP000031512"/>
    </source>
</evidence>
<dbReference type="InterPro" id="IPR001208">
    <property type="entry name" value="MCM_dom"/>
</dbReference>
<dbReference type="Pfam" id="PF17207">
    <property type="entry name" value="MCM_OB"/>
    <property type="match status" value="1"/>
</dbReference>
<dbReference type="Gene3D" id="2.20.28.10">
    <property type="match status" value="1"/>
</dbReference>
<dbReference type="GO" id="GO:0042555">
    <property type="term" value="C:MCM complex"/>
    <property type="evidence" value="ECO:0007669"/>
    <property type="project" value="TreeGrafter"/>
</dbReference>
<keyword evidence="7" id="KW-1185">Reference proteome</keyword>
<dbReference type="VEuPathDB" id="PiroplasmaDB:BEWA_015800"/>
<dbReference type="InterPro" id="IPR041562">
    <property type="entry name" value="MCM_lid"/>
</dbReference>
<keyword evidence="3 4" id="KW-0238">DNA-binding</keyword>
<dbReference type="InterPro" id="IPR031327">
    <property type="entry name" value="MCM"/>
</dbReference>
<accession>L1LCL2</accession>
<gene>
    <name evidence="6" type="ORF">BEWA_015800</name>
</gene>
<dbReference type="GeneID" id="15802683"/>
<dbReference type="SMART" id="SM00382">
    <property type="entry name" value="AAA"/>
    <property type="match status" value="1"/>
</dbReference>
<dbReference type="PANTHER" id="PTHR11630">
    <property type="entry name" value="DNA REPLICATION LICENSING FACTOR MCM FAMILY MEMBER"/>
    <property type="match status" value="1"/>
</dbReference>
<proteinExistence type="inferred from homology"/>
<dbReference type="InterPro" id="IPR033762">
    <property type="entry name" value="MCM_OB"/>
</dbReference>
<dbReference type="Pfam" id="PF00493">
    <property type="entry name" value="MCM"/>
    <property type="match status" value="1"/>
</dbReference>
<evidence type="ECO:0000259" key="5">
    <source>
        <dbReference type="PROSITE" id="PS50051"/>
    </source>
</evidence>
<evidence type="ECO:0000256" key="2">
    <source>
        <dbReference type="ARBA" id="ARBA00022840"/>
    </source>
</evidence>
<dbReference type="PROSITE" id="PS50051">
    <property type="entry name" value="MCM_2"/>
    <property type="match status" value="1"/>
</dbReference>
<protein>
    <submittedName>
        <fullName evidence="6">DNA replication licensing factor MCM7, putative</fullName>
        <ecNumber evidence="6">6.6.1.1</ecNumber>
    </submittedName>
</protein>
<dbReference type="GO" id="GO:0005524">
    <property type="term" value="F:ATP binding"/>
    <property type="evidence" value="ECO:0007669"/>
    <property type="project" value="UniProtKB-KW"/>
</dbReference>
<dbReference type="KEGG" id="beq:BEWA_015800"/>
<keyword evidence="1 4" id="KW-0547">Nucleotide-binding</keyword>
<dbReference type="GO" id="GO:0006271">
    <property type="term" value="P:DNA strand elongation involved in DNA replication"/>
    <property type="evidence" value="ECO:0007669"/>
    <property type="project" value="TreeGrafter"/>
</dbReference>